<evidence type="ECO:0000256" key="5">
    <source>
        <dbReference type="SAM" id="Phobius"/>
    </source>
</evidence>
<feature type="transmembrane region" description="Helical" evidence="5">
    <location>
        <begin position="134"/>
        <end position="153"/>
    </location>
</feature>
<dbReference type="Pfam" id="PF00892">
    <property type="entry name" value="EamA"/>
    <property type="match status" value="1"/>
</dbReference>
<dbReference type="SUPFAM" id="SSF103481">
    <property type="entry name" value="Multidrug resistance efflux transporter EmrE"/>
    <property type="match status" value="2"/>
</dbReference>
<feature type="transmembrane region" description="Helical" evidence="5">
    <location>
        <begin position="216"/>
        <end position="238"/>
    </location>
</feature>
<dbReference type="AlphaFoldDB" id="A0A6J5ZVQ8"/>
<evidence type="ECO:0000256" key="2">
    <source>
        <dbReference type="ARBA" id="ARBA00022692"/>
    </source>
</evidence>
<dbReference type="PANTHER" id="PTHR32322:SF2">
    <property type="entry name" value="EAMA DOMAIN-CONTAINING PROTEIN"/>
    <property type="match status" value="1"/>
</dbReference>
<feature type="domain" description="EamA" evidence="6">
    <location>
        <begin position="160"/>
        <end position="293"/>
    </location>
</feature>
<dbReference type="GO" id="GO:0016020">
    <property type="term" value="C:membrane"/>
    <property type="evidence" value="ECO:0007669"/>
    <property type="project" value="UniProtKB-SubCell"/>
</dbReference>
<dbReference type="InterPro" id="IPR037185">
    <property type="entry name" value="EmrE-like"/>
</dbReference>
<evidence type="ECO:0000256" key="3">
    <source>
        <dbReference type="ARBA" id="ARBA00022989"/>
    </source>
</evidence>
<evidence type="ECO:0000256" key="4">
    <source>
        <dbReference type="ARBA" id="ARBA00023136"/>
    </source>
</evidence>
<dbReference type="PANTHER" id="PTHR32322">
    <property type="entry name" value="INNER MEMBRANE TRANSPORTER"/>
    <property type="match status" value="1"/>
</dbReference>
<feature type="transmembrane region" description="Helical" evidence="5">
    <location>
        <begin position="52"/>
        <end position="71"/>
    </location>
</feature>
<gene>
    <name evidence="7" type="ORF">UFOPK3547_01266</name>
</gene>
<feature type="transmembrane region" description="Helical" evidence="5">
    <location>
        <begin position="250"/>
        <end position="270"/>
    </location>
</feature>
<feature type="transmembrane region" description="Helical" evidence="5">
    <location>
        <begin position="191"/>
        <end position="210"/>
    </location>
</feature>
<dbReference type="InterPro" id="IPR050638">
    <property type="entry name" value="AA-Vitamin_Transporters"/>
</dbReference>
<accession>A0A6J5ZVQ8</accession>
<reference evidence="7" key="1">
    <citation type="submission" date="2020-05" db="EMBL/GenBank/DDBJ databases">
        <authorList>
            <person name="Chiriac C."/>
            <person name="Salcher M."/>
            <person name="Ghai R."/>
            <person name="Kavagutti S V."/>
        </authorList>
    </citation>
    <scope>NUCLEOTIDE SEQUENCE</scope>
</reference>
<feature type="transmembrane region" description="Helical" evidence="5">
    <location>
        <begin position="109"/>
        <end position="127"/>
    </location>
</feature>
<name>A0A6J5ZVQ8_9ZZZZ</name>
<dbReference type="EMBL" id="CAESAN010000114">
    <property type="protein sequence ID" value="CAB4346155.1"/>
    <property type="molecule type" value="Genomic_DNA"/>
</dbReference>
<dbReference type="InterPro" id="IPR000620">
    <property type="entry name" value="EamA_dom"/>
</dbReference>
<feature type="transmembrane region" description="Helical" evidence="5">
    <location>
        <begin position="276"/>
        <end position="293"/>
    </location>
</feature>
<keyword evidence="3 5" id="KW-1133">Transmembrane helix</keyword>
<evidence type="ECO:0000259" key="6">
    <source>
        <dbReference type="Pfam" id="PF00892"/>
    </source>
</evidence>
<feature type="transmembrane region" description="Helical" evidence="5">
    <location>
        <begin position="83"/>
        <end position="103"/>
    </location>
</feature>
<evidence type="ECO:0000313" key="7">
    <source>
        <dbReference type="EMBL" id="CAB4346155.1"/>
    </source>
</evidence>
<comment type="subcellular location">
    <subcellularLocation>
        <location evidence="1">Membrane</location>
        <topology evidence="1">Multi-pass membrane protein</topology>
    </subcellularLocation>
</comment>
<feature type="transmembrane region" description="Helical" evidence="5">
    <location>
        <begin position="159"/>
        <end position="179"/>
    </location>
</feature>
<feature type="transmembrane region" description="Helical" evidence="5">
    <location>
        <begin position="26"/>
        <end position="46"/>
    </location>
</feature>
<evidence type="ECO:0000256" key="1">
    <source>
        <dbReference type="ARBA" id="ARBA00004141"/>
    </source>
</evidence>
<protein>
    <submittedName>
        <fullName evidence="7">Unannotated protein</fullName>
    </submittedName>
</protein>
<keyword evidence="2 5" id="KW-0812">Transmembrane</keyword>
<proteinExistence type="predicted"/>
<sequence length="307" mass="32145">MPAATPTDHDSPIPQGSGTLGRFPPLALVIGSIVSVQFGAAISVTIFDEVGVSGSTFLRLAFASLFLFLLGRPKVSKWSPQQFKMALVFGLTLAAMNLSFYAAIERLPVGIATTIEFLGPISIAAVFSRRLLDGLWVLLAAGGVVLIAQPWSGGGDLELTGVLIALLSAFFWAVYILVAQRAGEIFPDRDGLTIAMMIGSLVVFIPGVAAGGEMLVTPHIILVGAVIGLLSSLIPYTFELEALRRLPARVFGTLMSIEPAVAVCTGFIVLGQKPTLLQLFSIGLVVAASVGVTRSARPMPAEAAIEA</sequence>
<keyword evidence="4 5" id="KW-0472">Membrane</keyword>
<organism evidence="7">
    <name type="scientific">freshwater metagenome</name>
    <dbReference type="NCBI Taxonomy" id="449393"/>
    <lineage>
        <taxon>unclassified sequences</taxon>
        <taxon>metagenomes</taxon>
        <taxon>ecological metagenomes</taxon>
    </lineage>
</organism>